<evidence type="ECO:0000313" key="11">
    <source>
        <dbReference type="EMBL" id="GAX17723.1"/>
    </source>
</evidence>
<evidence type="ECO:0000256" key="6">
    <source>
        <dbReference type="ARBA" id="ARBA00022729"/>
    </source>
</evidence>
<dbReference type="GO" id="GO:0006508">
    <property type="term" value="P:proteolysis"/>
    <property type="evidence" value="ECO:0007669"/>
    <property type="project" value="UniProtKB-KW"/>
</dbReference>
<name>A0A1Z5JUK6_FISSO</name>
<sequence>MTGKACASAVAMRNINFTTFVLFWMARMGTGQKSPEDFRVHGLADIEPAFASVDGNMFSGLISARENSEAELFFWLITNDSSDSLVIWFNGGPGCSSIDAGFFFEMGPVTTPLHPAGYDNLDRGNEAPLKFNKYTWANVSNIMYIEQPVGVGYTHGSPKPQDEDEVAADFYRFLQNFFDIFPKMRKQRLFLVGESYAGMYVPSMAHYIHEKATSDDPKINLKGIALGNGWVDAVKQGPLVIDYAWWHGMIDTVYRDALWSAWADCINGSISSPFHKFTVPDECGIMGAVLEAAGAKDGQSPNTYDVTTWDTYPVLTSDTGTFAKFLNRPEVKEALNVGHVKKEWMGCIPGAGRRKLSLLDNDRPLSMARYMADLLDKTDIDVLVYNGDDDMSTCSQGSELFLNDMEWSGQSDWLDPSAYSRGLWKVNGKVAGHAKSVRNLHFLVVYNSGHMVPYNQPVNSYDLVTRFTRGRPDYIDQEIPFTLDHYRRPEKQIVPTSPGQPMSHLVSAGIGCLFGVMIMWMKTKRSKQQGYDPVPTHF</sequence>
<dbReference type="EMBL" id="BDSP01000122">
    <property type="protein sequence ID" value="GAX17723.1"/>
    <property type="molecule type" value="Genomic_DNA"/>
</dbReference>
<gene>
    <name evidence="11" type="ORF">FisN_24Hh212</name>
</gene>
<organism evidence="11 12">
    <name type="scientific">Fistulifera solaris</name>
    <name type="common">Oleaginous diatom</name>
    <dbReference type="NCBI Taxonomy" id="1519565"/>
    <lineage>
        <taxon>Eukaryota</taxon>
        <taxon>Sar</taxon>
        <taxon>Stramenopiles</taxon>
        <taxon>Ochrophyta</taxon>
        <taxon>Bacillariophyta</taxon>
        <taxon>Bacillariophyceae</taxon>
        <taxon>Bacillariophycidae</taxon>
        <taxon>Naviculales</taxon>
        <taxon>Naviculaceae</taxon>
        <taxon>Fistulifera</taxon>
    </lineage>
</organism>
<evidence type="ECO:0000256" key="8">
    <source>
        <dbReference type="ARBA" id="ARBA00023034"/>
    </source>
</evidence>
<proteinExistence type="inferred from homology"/>
<evidence type="ECO:0000313" key="12">
    <source>
        <dbReference type="Proteomes" id="UP000198406"/>
    </source>
</evidence>
<evidence type="ECO:0000256" key="3">
    <source>
        <dbReference type="ARBA" id="ARBA00009431"/>
    </source>
</evidence>
<evidence type="ECO:0000256" key="9">
    <source>
        <dbReference type="ARBA" id="ARBA00023136"/>
    </source>
</evidence>
<feature type="chain" id="PRO_5011820323" description="Carboxypeptidase" evidence="10">
    <location>
        <begin position="32"/>
        <end position="538"/>
    </location>
</feature>
<comment type="subcellular location">
    <subcellularLocation>
        <location evidence="2">Golgi apparatus</location>
        <location evidence="2">trans-Golgi network membrane</location>
        <topology evidence="2">Single-pass type I membrane protein</topology>
    </subcellularLocation>
</comment>
<dbReference type="InterPro" id="IPR029058">
    <property type="entry name" value="AB_hydrolase_fold"/>
</dbReference>
<dbReference type="InterPro" id="IPR033124">
    <property type="entry name" value="Ser_caboxypep_his_AS"/>
</dbReference>
<dbReference type="InterPro" id="IPR001563">
    <property type="entry name" value="Peptidase_S10"/>
</dbReference>
<evidence type="ECO:0000256" key="7">
    <source>
        <dbReference type="ARBA" id="ARBA00022989"/>
    </source>
</evidence>
<keyword evidence="10 11" id="KW-0121">Carboxypeptidase</keyword>
<reference evidence="11 12" key="1">
    <citation type="journal article" date="2015" name="Plant Cell">
        <title>Oil accumulation by the oleaginous diatom Fistulifera solaris as revealed by the genome and transcriptome.</title>
        <authorList>
            <person name="Tanaka T."/>
            <person name="Maeda Y."/>
            <person name="Veluchamy A."/>
            <person name="Tanaka M."/>
            <person name="Abida H."/>
            <person name="Marechal E."/>
            <person name="Bowler C."/>
            <person name="Muto M."/>
            <person name="Sunaga Y."/>
            <person name="Tanaka M."/>
            <person name="Yoshino T."/>
            <person name="Taniguchi T."/>
            <person name="Fukuda Y."/>
            <person name="Nemoto M."/>
            <person name="Matsumoto M."/>
            <person name="Wong P.S."/>
            <person name="Aburatani S."/>
            <person name="Fujibuchi W."/>
        </authorList>
    </citation>
    <scope>NUCLEOTIDE SEQUENCE [LARGE SCALE GENOMIC DNA]</scope>
    <source>
        <strain evidence="11 12">JPCC DA0580</strain>
    </source>
</reference>
<dbReference type="PROSITE" id="PS00560">
    <property type="entry name" value="CARBOXYPEPT_SER_HIS"/>
    <property type="match status" value="1"/>
</dbReference>
<dbReference type="GO" id="GO:0004185">
    <property type="term" value="F:serine-type carboxypeptidase activity"/>
    <property type="evidence" value="ECO:0007669"/>
    <property type="project" value="UniProtKB-UniRule"/>
</dbReference>
<dbReference type="OrthoDB" id="443318at2759"/>
<keyword evidence="4" id="KW-0812">Transmembrane</keyword>
<evidence type="ECO:0000256" key="2">
    <source>
        <dbReference type="ARBA" id="ARBA00004393"/>
    </source>
</evidence>
<dbReference type="PANTHER" id="PTHR11802">
    <property type="entry name" value="SERINE PROTEASE FAMILY S10 SERINE CARBOXYPEPTIDASE"/>
    <property type="match status" value="1"/>
</dbReference>
<keyword evidence="10" id="KW-0645">Protease</keyword>
<evidence type="ECO:0000256" key="10">
    <source>
        <dbReference type="RuleBase" id="RU361156"/>
    </source>
</evidence>
<dbReference type="Proteomes" id="UP000198406">
    <property type="component" value="Unassembled WGS sequence"/>
</dbReference>
<dbReference type="PROSITE" id="PS00131">
    <property type="entry name" value="CARBOXYPEPT_SER_SER"/>
    <property type="match status" value="1"/>
</dbReference>
<dbReference type="InterPro" id="IPR018202">
    <property type="entry name" value="Ser_caboxypep_ser_AS"/>
</dbReference>
<evidence type="ECO:0000256" key="1">
    <source>
        <dbReference type="ARBA" id="ARBA00001003"/>
    </source>
</evidence>
<dbReference type="PRINTS" id="PR00724">
    <property type="entry name" value="CRBOXYPTASEC"/>
</dbReference>
<keyword evidence="8" id="KW-0333">Golgi apparatus</keyword>
<comment type="caution">
    <text evidence="11">The sequence shown here is derived from an EMBL/GenBank/DDBJ whole genome shotgun (WGS) entry which is preliminary data.</text>
</comment>
<protein>
    <recommendedName>
        <fullName evidence="10">Carboxypeptidase</fullName>
        <ecNumber evidence="10">3.4.16.-</ecNumber>
    </recommendedName>
</protein>
<comment type="similarity">
    <text evidence="3 10">Belongs to the peptidase S10 family.</text>
</comment>
<keyword evidence="10" id="KW-0378">Hydrolase</keyword>
<accession>A0A1Z5JUK6</accession>
<dbReference type="SUPFAM" id="SSF53474">
    <property type="entry name" value="alpha/beta-Hydrolases"/>
    <property type="match status" value="1"/>
</dbReference>
<keyword evidence="6 10" id="KW-0732">Signal</keyword>
<dbReference type="PANTHER" id="PTHR11802:SF190">
    <property type="entry name" value="PHEROMONE-PROCESSING CARBOXYPEPTIDASE KEX1"/>
    <property type="match status" value="1"/>
</dbReference>
<dbReference type="GO" id="GO:0005794">
    <property type="term" value="C:Golgi apparatus"/>
    <property type="evidence" value="ECO:0007669"/>
    <property type="project" value="UniProtKB-SubCell"/>
</dbReference>
<dbReference type="EC" id="3.4.16.-" evidence="10"/>
<keyword evidence="12" id="KW-1185">Reference proteome</keyword>
<dbReference type="Pfam" id="PF00450">
    <property type="entry name" value="Peptidase_S10"/>
    <property type="match status" value="1"/>
</dbReference>
<keyword evidence="7" id="KW-1133">Transmembrane helix</keyword>
<keyword evidence="5" id="KW-0053">Apoptosis</keyword>
<dbReference type="Gene3D" id="3.40.50.1820">
    <property type="entry name" value="alpha/beta hydrolase"/>
    <property type="match status" value="1"/>
</dbReference>
<evidence type="ECO:0000256" key="5">
    <source>
        <dbReference type="ARBA" id="ARBA00022703"/>
    </source>
</evidence>
<comment type="catalytic activity">
    <reaction evidence="1">
        <text>Preferential release of a C-terminal arginine or lysine residue.</text>
        <dbReference type="EC" id="3.4.16.6"/>
    </reaction>
</comment>
<dbReference type="InParanoid" id="A0A1Z5JUK6"/>
<evidence type="ECO:0000256" key="4">
    <source>
        <dbReference type="ARBA" id="ARBA00022692"/>
    </source>
</evidence>
<dbReference type="AlphaFoldDB" id="A0A1Z5JUK6"/>
<feature type="signal peptide" evidence="10">
    <location>
        <begin position="1"/>
        <end position="31"/>
    </location>
</feature>
<keyword evidence="9" id="KW-0472">Membrane</keyword>